<dbReference type="RefSeq" id="YP_007002376.1">
    <property type="nucleotide sequence ID" value="NC_019449.1"/>
</dbReference>
<evidence type="ECO:0000313" key="1">
    <source>
        <dbReference type="EMBL" id="ACA63331.1"/>
    </source>
</evidence>
<reference evidence="1 2" key="1">
    <citation type="journal article" date="2011" name="Arch. Virol.">
        <title>The genomes and comparative genomics of Lactobacillus delbrueckii phages.</title>
        <authorList>
            <person name="Riipinen K.A."/>
            <person name="Forsman P."/>
            <person name="Alatossava T."/>
        </authorList>
    </citation>
    <scope>NUCLEOTIDE SEQUENCE [LARGE SCALE GENOMIC DNA]</scope>
</reference>
<name>F8J193_9CAUD</name>
<keyword evidence="2" id="KW-1185">Reference proteome</keyword>
<dbReference type="KEGG" id="vg:14006363"/>
<organism evidence="1 2">
    <name type="scientific">Lactobacillus phage c5</name>
    <dbReference type="NCBI Taxonomy" id="2892341"/>
    <lineage>
        <taxon>Viruses</taxon>
        <taxon>Duplodnaviria</taxon>
        <taxon>Heunggongvirae</taxon>
        <taxon>Uroviricota</taxon>
        <taxon>Caudoviricetes</taxon>
        <taxon>Cequinquevirus</taxon>
        <taxon>Cequinquevirus c5</taxon>
    </lineage>
</organism>
<dbReference type="EMBL" id="EU340421">
    <property type="protein sequence ID" value="ACA63331.1"/>
    <property type="molecule type" value="Genomic_DNA"/>
</dbReference>
<proteinExistence type="predicted"/>
<protein>
    <submittedName>
        <fullName evidence="1">Uncharacterized protein</fullName>
    </submittedName>
</protein>
<sequence>MNIFSVIDNDNFLCINRDAISKLGLHCATMLGELAGERYSHEQAGDLVNGMFCATIKDIQTRTALSRHQQDVAISKLEELGIVELVIKGLPAKRYFKLNEDKLFEILAN</sequence>
<accession>F8J193</accession>
<dbReference type="Proteomes" id="UP000000303">
    <property type="component" value="Segment"/>
</dbReference>
<evidence type="ECO:0000313" key="2">
    <source>
        <dbReference type="Proteomes" id="UP000000303"/>
    </source>
</evidence>
<dbReference type="GeneID" id="14006363"/>